<sequence length="256" mass="28675">MFFDASHLEMRARAGTIRPNEIVNKAQDSVNGARQSRSAFNLYRKTKVGFAKFSDFHDVEHNELRFAFVILNSRCIAQPSCVTLWCEHQCELTIIVSLHTVAPTFILTSCAFLVFEWLIVLVQLSYNHAHLYSMFKQSTTSQLFPTQPNPTQPNPTNTALYGSAEISQTTGPIGDLYAGRPVCYIWNGYSLDGWSHVDCSRPTSRITTSTGAIWTAVAGTVIAGNSWSLCMRQSHYGNDDSVAGHQWLCRWLLINS</sequence>
<proteinExistence type="predicted"/>
<dbReference type="EMBL" id="JH430785">
    <property type="status" value="NOT_ANNOTATED_CDS"/>
    <property type="molecule type" value="Genomic_DNA"/>
</dbReference>
<dbReference type="AlphaFoldDB" id="T1ILB8"/>
<reference evidence="1" key="2">
    <citation type="submission" date="2015-02" db="UniProtKB">
        <authorList>
            <consortium name="EnsemblMetazoa"/>
        </authorList>
    </citation>
    <scope>IDENTIFICATION</scope>
</reference>
<dbReference type="Proteomes" id="UP000014500">
    <property type="component" value="Unassembled WGS sequence"/>
</dbReference>
<accession>T1ILB8</accession>
<dbReference type="HOGENOM" id="CLU_1087107_0_0_1"/>
<name>T1ILB8_STRMM</name>
<evidence type="ECO:0000313" key="2">
    <source>
        <dbReference type="Proteomes" id="UP000014500"/>
    </source>
</evidence>
<dbReference type="EnsemblMetazoa" id="SMAR001741-RA">
    <property type="protein sequence ID" value="SMAR001741-PA"/>
    <property type="gene ID" value="SMAR001741"/>
</dbReference>
<protein>
    <submittedName>
        <fullName evidence="1">Uncharacterized protein</fullName>
    </submittedName>
</protein>
<evidence type="ECO:0000313" key="1">
    <source>
        <dbReference type="EnsemblMetazoa" id="SMAR001741-PA"/>
    </source>
</evidence>
<organism evidence="1 2">
    <name type="scientific">Strigamia maritima</name>
    <name type="common">European centipede</name>
    <name type="synonym">Geophilus maritimus</name>
    <dbReference type="NCBI Taxonomy" id="126957"/>
    <lineage>
        <taxon>Eukaryota</taxon>
        <taxon>Metazoa</taxon>
        <taxon>Ecdysozoa</taxon>
        <taxon>Arthropoda</taxon>
        <taxon>Myriapoda</taxon>
        <taxon>Chilopoda</taxon>
        <taxon>Pleurostigmophora</taxon>
        <taxon>Geophilomorpha</taxon>
        <taxon>Linotaeniidae</taxon>
        <taxon>Strigamia</taxon>
    </lineage>
</organism>
<reference evidence="2" key="1">
    <citation type="submission" date="2011-05" db="EMBL/GenBank/DDBJ databases">
        <authorList>
            <person name="Richards S.R."/>
            <person name="Qu J."/>
            <person name="Jiang H."/>
            <person name="Jhangiani S.N."/>
            <person name="Agravi P."/>
            <person name="Goodspeed R."/>
            <person name="Gross S."/>
            <person name="Mandapat C."/>
            <person name="Jackson L."/>
            <person name="Mathew T."/>
            <person name="Pu L."/>
            <person name="Thornton R."/>
            <person name="Saada N."/>
            <person name="Wilczek-Boney K.B."/>
            <person name="Lee S."/>
            <person name="Kovar C."/>
            <person name="Wu Y."/>
            <person name="Scherer S.E."/>
            <person name="Worley K.C."/>
            <person name="Muzny D.M."/>
            <person name="Gibbs R."/>
        </authorList>
    </citation>
    <scope>NUCLEOTIDE SEQUENCE</scope>
    <source>
        <strain evidence="2">Brora</strain>
    </source>
</reference>
<keyword evidence="2" id="KW-1185">Reference proteome</keyword>